<evidence type="ECO:0000313" key="3">
    <source>
        <dbReference type="WBParaSite" id="GPLIN_000037800"/>
    </source>
</evidence>
<dbReference type="Proteomes" id="UP000050741">
    <property type="component" value="Unassembled WGS sequence"/>
</dbReference>
<proteinExistence type="predicted"/>
<name>A0A183BIE9_GLOPA</name>
<feature type="transmembrane region" description="Helical" evidence="1">
    <location>
        <begin position="6"/>
        <end position="29"/>
    </location>
</feature>
<reference evidence="2" key="1">
    <citation type="submission" date="2014-05" db="EMBL/GenBank/DDBJ databases">
        <title>The genome and life-stage specific transcriptomes of Globodera pallida elucidate key aspects of plant parasitism by a cyst nematode.</title>
        <authorList>
            <person name="Cotton J.A."/>
            <person name="Lilley C.J."/>
            <person name="Jones L.M."/>
            <person name="Kikuchi T."/>
            <person name="Reid A.J."/>
            <person name="Thorpe P."/>
            <person name="Tsai I.J."/>
            <person name="Beasley H."/>
            <person name="Blok V."/>
            <person name="Cock P.J.A."/>
            <person name="Van den Akker S.E."/>
            <person name="Holroyd N."/>
            <person name="Hunt M."/>
            <person name="Mantelin S."/>
            <person name="Naghra H."/>
            <person name="Pain A."/>
            <person name="Palomares-Rius J.E."/>
            <person name="Zarowiecki M."/>
            <person name="Berriman M."/>
            <person name="Jones J.T."/>
            <person name="Urwin P.E."/>
        </authorList>
    </citation>
    <scope>NUCLEOTIDE SEQUENCE [LARGE SCALE GENOMIC DNA]</scope>
    <source>
        <strain evidence="2">Lindley</strain>
    </source>
</reference>
<accession>A0A183BIE9</accession>
<dbReference type="AlphaFoldDB" id="A0A183BIE9"/>
<keyword evidence="1" id="KW-1133">Transmembrane helix</keyword>
<keyword evidence="2" id="KW-1185">Reference proteome</keyword>
<reference evidence="3" key="2">
    <citation type="submission" date="2016-06" db="UniProtKB">
        <authorList>
            <consortium name="WormBaseParasite"/>
        </authorList>
    </citation>
    <scope>IDENTIFICATION</scope>
</reference>
<dbReference type="WBParaSite" id="GPLIN_000037800">
    <property type="protein sequence ID" value="GPLIN_000037800"/>
    <property type="gene ID" value="GPLIN_000037800"/>
</dbReference>
<keyword evidence="1" id="KW-0812">Transmembrane</keyword>
<protein>
    <submittedName>
        <fullName evidence="3">Secreted protein</fullName>
    </submittedName>
</protein>
<evidence type="ECO:0000313" key="2">
    <source>
        <dbReference type="Proteomes" id="UP000050741"/>
    </source>
</evidence>
<keyword evidence="1" id="KW-0472">Membrane</keyword>
<evidence type="ECO:0000256" key="1">
    <source>
        <dbReference type="SAM" id="Phobius"/>
    </source>
</evidence>
<sequence>MNHYYHHNIAIFMLFCLVVQLQFSSINGLPILQRDRVKRGLGDYARIAASGAVSAVAWHATNKAINKIVG</sequence>
<organism evidence="2 3">
    <name type="scientific">Globodera pallida</name>
    <name type="common">Potato cyst nematode worm</name>
    <name type="synonym">Heterodera pallida</name>
    <dbReference type="NCBI Taxonomy" id="36090"/>
    <lineage>
        <taxon>Eukaryota</taxon>
        <taxon>Metazoa</taxon>
        <taxon>Ecdysozoa</taxon>
        <taxon>Nematoda</taxon>
        <taxon>Chromadorea</taxon>
        <taxon>Rhabditida</taxon>
        <taxon>Tylenchina</taxon>
        <taxon>Tylenchomorpha</taxon>
        <taxon>Tylenchoidea</taxon>
        <taxon>Heteroderidae</taxon>
        <taxon>Heteroderinae</taxon>
        <taxon>Globodera</taxon>
    </lineage>
</organism>